<evidence type="ECO:0000256" key="1">
    <source>
        <dbReference type="SAM" id="MobiDB-lite"/>
    </source>
</evidence>
<dbReference type="AlphaFoldDB" id="A0A3S1BS37"/>
<feature type="region of interest" description="Disordered" evidence="1">
    <location>
        <begin position="1"/>
        <end position="20"/>
    </location>
</feature>
<evidence type="ECO:0000313" key="2">
    <source>
        <dbReference type="EMBL" id="RUS87442.1"/>
    </source>
</evidence>
<organism evidence="2 3">
    <name type="scientific">Elysia chlorotica</name>
    <name type="common">Eastern emerald elysia</name>
    <name type="synonym">Sea slug</name>
    <dbReference type="NCBI Taxonomy" id="188477"/>
    <lineage>
        <taxon>Eukaryota</taxon>
        <taxon>Metazoa</taxon>
        <taxon>Spiralia</taxon>
        <taxon>Lophotrochozoa</taxon>
        <taxon>Mollusca</taxon>
        <taxon>Gastropoda</taxon>
        <taxon>Heterobranchia</taxon>
        <taxon>Euthyneura</taxon>
        <taxon>Panpulmonata</taxon>
        <taxon>Sacoglossa</taxon>
        <taxon>Placobranchoidea</taxon>
        <taxon>Plakobranchidae</taxon>
        <taxon>Elysia</taxon>
    </lineage>
</organism>
<comment type="caution">
    <text evidence="2">The sequence shown here is derived from an EMBL/GenBank/DDBJ whole genome shotgun (WGS) entry which is preliminary data.</text>
</comment>
<feature type="non-terminal residue" evidence="2">
    <location>
        <position position="113"/>
    </location>
</feature>
<sequence length="113" mass="12157">AIPPDEGNLPQGRVGPCGARRQTARLAVGGRVQGEWPNRKESEQKTLTFYGTSVRVPQCAVKQAPVVVDILDVNTVVEGQHDHLRDLVNVQTSGNIGPNAPTVRQFAPFSAAF</sequence>
<accession>A0A3S1BS37</accession>
<proteinExistence type="predicted"/>
<protein>
    <submittedName>
        <fullName evidence="2">Uncharacterized protein</fullName>
    </submittedName>
</protein>
<name>A0A3S1BS37_ELYCH</name>
<keyword evidence="3" id="KW-1185">Reference proteome</keyword>
<dbReference type="EMBL" id="RQTK01000111">
    <property type="protein sequence ID" value="RUS87442.1"/>
    <property type="molecule type" value="Genomic_DNA"/>
</dbReference>
<reference evidence="2 3" key="1">
    <citation type="submission" date="2019-01" db="EMBL/GenBank/DDBJ databases">
        <title>A draft genome assembly of the solar-powered sea slug Elysia chlorotica.</title>
        <authorList>
            <person name="Cai H."/>
            <person name="Li Q."/>
            <person name="Fang X."/>
            <person name="Li J."/>
            <person name="Curtis N.E."/>
            <person name="Altenburger A."/>
            <person name="Shibata T."/>
            <person name="Feng M."/>
            <person name="Maeda T."/>
            <person name="Schwartz J.A."/>
            <person name="Shigenobu S."/>
            <person name="Lundholm N."/>
            <person name="Nishiyama T."/>
            <person name="Yang H."/>
            <person name="Hasebe M."/>
            <person name="Li S."/>
            <person name="Pierce S.K."/>
            <person name="Wang J."/>
        </authorList>
    </citation>
    <scope>NUCLEOTIDE SEQUENCE [LARGE SCALE GENOMIC DNA]</scope>
    <source>
        <strain evidence="2">EC2010</strain>
        <tissue evidence="2">Whole organism of an adult</tissue>
    </source>
</reference>
<gene>
    <name evidence="2" type="ORF">EGW08_004817</name>
</gene>
<dbReference type="Proteomes" id="UP000271974">
    <property type="component" value="Unassembled WGS sequence"/>
</dbReference>
<evidence type="ECO:0000313" key="3">
    <source>
        <dbReference type="Proteomes" id="UP000271974"/>
    </source>
</evidence>
<feature type="non-terminal residue" evidence="2">
    <location>
        <position position="1"/>
    </location>
</feature>